<protein>
    <submittedName>
        <fullName evidence="1">Uncharacterized protein</fullName>
    </submittedName>
</protein>
<keyword evidence="2" id="KW-1185">Reference proteome</keyword>
<dbReference type="RefSeq" id="XP_066720930.1">
    <property type="nucleotide sequence ID" value="XM_066852789.1"/>
</dbReference>
<sequence length="96" mass="10676">MLDIPRLITEERCVAPTICDLDDHRQTVLPIRGNLPRGLHINGSMGIVGAHLPELVLGSVRGAEDNDHAFRRLHRRRHELGNDSAAMRARGFVPVV</sequence>
<gene>
    <name evidence="1" type="ORF">PG994_001380</name>
</gene>
<evidence type="ECO:0000313" key="2">
    <source>
        <dbReference type="Proteomes" id="UP001480595"/>
    </source>
</evidence>
<organism evidence="1 2">
    <name type="scientific">Apiospora phragmitis</name>
    <dbReference type="NCBI Taxonomy" id="2905665"/>
    <lineage>
        <taxon>Eukaryota</taxon>
        <taxon>Fungi</taxon>
        <taxon>Dikarya</taxon>
        <taxon>Ascomycota</taxon>
        <taxon>Pezizomycotina</taxon>
        <taxon>Sordariomycetes</taxon>
        <taxon>Xylariomycetidae</taxon>
        <taxon>Amphisphaeriales</taxon>
        <taxon>Apiosporaceae</taxon>
        <taxon>Apiospora</taxon>
    </lineage>
</organism>
<evidence type="ECO:0000313" key="1">
    <source>
        <dbReference type="EMBL" id="KAK8086406.1"/>
    </source>
</evidence>
<dbReference type="EMBL" id="JAQQWL010000002">
    <property type="protein sequence ID" value="KAK8086406.1"/>
    <property type="molecule type" value="Genomic_DNA"/>
</dbReference>
<dbReference type="Proteomes" id="UP001480595">
    <property type="component" value="Unassembled WGS sequence"/>
</dbReference>
<dbReference type="GeneID" id="92085852"/>
<comment type="caution">
    <text evidence="1">The sequence shown here is derived from an EMBL/GenBank/DDBJ whole genome shotgun (WGS) entry which is preliminary data.</text>
</comment>
<accession>A0ABR1WTB2</accession>
<proteinExistence type="predicted"/>
<reference evidence="1 2" key="1">
    <citation type="submission" date="2023-01" db="EMBL/GenBank/DDBJ databases">
        <title>Analysis of 21 Apiospora genomes using comparative genomics revels a genus with tremendous synthesis potential of carbohydrate active enzymes and secondary metabolites.</title>
        <authorList>
            <person name="Sorensen T."/>
        </authorList>
    </citation>
    <scope>NUCLEOTIDE SEQUENCE [LARGE SCALE GENOMIC DNA]</scope>
    <source>
        <strain evidence="1 2">CBS 135458</strain>
    </source>
</reference>
<name>A0ABR1WTB2_9PEZI</name>